<evidence type="ECO:0000256" key="5">
    <source>
        <dbReference type="ARBA" id="ARBA00023004"/>
    </source>
</evidence>
<dbReference type="GO" id="GO:0005506">
    <property type="term" value="F:iron ion binding"/>
    <property type="evidence" value="ECO:0007669"/>
    <property type="project" value="InterPro"/>
</dbReference>
<dbReference type="PANTHER" id="PTHR24302">
    <property type="entry name" value="CYTOCHROME P450 FAMILY 3"/>
    <property type="match status" value="1"/>
</dbReference>
<organism evidence="8">
    <name type="scientific">Oppiella nova</name>
    <dbReference type="NCBI Taxonomy" id="334625"/>
    <lineage>
        <taxon>Eukaryota</taxon>
        <taxon>Metazoa</taxon>
        <taxon>Ecdysozoa</taxon>
        <taxon>Arthropoda</taxon>
        <taxon>Chelicerata</taxon>
        <taxon>Arachnida</taxon>
        <taxon>Acari</taxon>
        <taxon>Acariformes</taxon>
        <taxon>Sarcoptiformes</taxon>
        <taxon>Oribatida</taxon>
        <taxon>Brachypylina</taxon>
        <taxon>Oppioidea</taxon>
        <taxon>Oppiidae</taxon>
        <taxon>Oppiella</taxon>
    </lineage>
</organism>
<dbReference type="GO" id="GO:0008395">
    <property type="term" value="F:steroid hydroxylase activity"/>
    <property type="evidence" value="ECO:0007669"/>
    <property type="project" value="TreeGrafter"/>
</dbReference>
<dbReference type="GO" id="GO:0016705">
    <property type="term" value="F:oxidoreductase activity, acting on paired donors, with incorporation or reduction of molecular oxygen"/>
    <property type="evidence" value="ECO:0007669"/>
    <property type="project" value="InterPro"/>
</dbReference>
<keyword evidence="4" id="KW-0560">Oxidoreductase</keyword>
<evidence type="ECO:0000313" key="9">
    <source>
        <dbReference type="Proteomes" id="UP000728032"/>
    </source>
</evidence>
<evidence type="ECO:0000313" key="8">
    <source>
        <dbReference type="EMBL" id="CAD7656334.1"/>
    </source>
</evidence>
<dbReference type="AlphaFoldDB" id="A0A7R9QTL1"/>
<dbReference type="OrthoDB" id="6512087at2759"/>
<protein>
    <recommendedName>
        <fullName evidence="10">Cytochrome P450</fullName>
    </recommendedName>
</protein>
<evidence type="ECO:0008006" key="10">
    <source>
        <dbReference type="Google" id="ProtNLM"/>
    </source>
</evidence>
<keyword evidence="7" id="KW-1133">Transmembrane helix</keyword>
<reference evidence="8" key="1">
    <citation type="submission" date="2020-11" db="EMBL/GenBank/DDBJ databases">
        <authorList>
            <person name="Tran Van P."/>
        </authorList>
    </citation>
    <scope>NUCLEOTIDE SEQUENCE</scope>
</reference>
<dbReference type="Proteomes" id="UP000728032">
    <property type="component" value="Unassembled WGS sequence"/>
</dbReference>
<evidence type="ECO:0000256" key="7">
    <source>
        <dbReference type="SAM" id="Phobius"/>
    </source>
</evidence>
<comment type="similarity">
    <text evidence="1">Belongs to the cytochrome P450 family.</text>
</comment>
<evidence type="ECO:0000256" key="6">
    <source>
        <dbReference type="ARBA" id="ARBA00023033"/>
    </source>
</evidence>
<dbReference type="EMBL" id="CAJPVJ010010945">
    <property type="protein sequence ID" value="CAG2173521.1"/>
    <property type="molecule type" value="Genomic_DNA"/>
</dbReference>
<evidence type="ECO:0000256" key="4">
    <source>
        <dbReference type="ARBA" id="ARBA00023002"/>
    </source>
</evidence>
<dbReference type="EMBL" id="OC925770">
    <property type="protein sequence ID" value="CAD7656334.1"/>
    <property type="molecule type" value="Genomic_DNA"/>
</dbReference>
<dbReference type="Gene3D" id="1.10.630.10">
    <property type="entry name" value="Cytochrome P450"/>
    <property type="match status" value="1"/>
</dbReference>
<evidence type="ECO:0000256" key="2">
    <source>
        <dbReference type="ARBA" id="ARBA00022617"/>
    </source>
</evidence>
<dbReference type="InterPro" id="IPR036396">
    <property type="entry name" value="Cyt_P450_sf"/>
</dbReference>
<dbReference type="GO" id="GO:0020037">
    <property type="term" value="F:heme binding"/>
    <property type="evidence" value="ECO:0007669"/>
    <property type="project" value="InterPro"/>
</dbReference>
<accession>A0A7R9QTL1</accession>
<dbReference type="PANTHER" id="PTHR24302:SF15">
    <property type="entry name" value="FATTY-ACID PEROXYGENASE"/>
    <property type="match status" value="1"/>
</dbReference>
<evidence type="ECO:0000256" key="1">
    <source>
        <dbReference type="ARBA" id="ARBA00010617"/>
    </source>
</evidence>
<keyword evidence="7" id="KW-0472">Membrane</keyword>
<evidence type="ECO:0000256" key="3">
    <source>
        <dbReference type="ARBA" id="ARBA00022723"/>
    </source>
</evidence>
<gene>
    <name evidence="8" type="ORF">ONB1V03_LOCUS12971</name>
</gene>
<feature type="transmembrane region" description="Helical" evidence="7">
    <location>
        <begin position="6"/>
        <end position="23"/>
    </location>
</feature>
<keyword evidence="3" id="KW-0479">Metal-binding</keyword>
<keyword evidence="5" id="KW-0408">Iron</keyword>
<keyword evidence="6" id="KW-0503">Monooxygenase</keyword>
<name>A0A7R9QTL1_9ACAR</name>
<dbReference type="SUPFAM" id="SSF48264">
    <property type="entry name" value="Cytochrome P450"/>
    <property type="match status" value="1"/>
</dbReference>
<dbReference type="InterPro" id="IPR050705">
    <property type="entry name" value="Cytochrome_P450_3A"/>
</dbReference>
<keyword evidence="7" id="KW-0812">Transmembrane</keyword>
<sequence>MDSFGYLVIFTIICGGYLFYKALNRKNNYWSKRGVKGPKPVPIFGNLLSFLVTPRPLVEVNWLKKFGHIYGYYELDEPILMVAEPELVKTILVKDFHLFSDRRHEKTAEPLIEKTLTNLLGDDWKR</sequence>
<keyword evidence="9" id="KW-1185">Reference proteome</keyword>
<feature type="non-terminal residue" evidence="8">
    <location>
        <position position="126"/>
    </location>
</feature>
<proteinExistence type="inferred from homology"/>
<keyword evidence="2" id="KW-0349">Heme</keyword>
<dbReference type="Pfam" id="PF00067">
    <property type="entry name" value="p450"/>
    <property type="match status" value="1"/>
</dbReference>
<dbReference type="InterPro" id="IPR001128">
    <property type="entry name" value="Cyt_P450"/>
</dbReference>